<gene>
    <name evidence="2" type="ORF">SAMN05443144_12633</name>
</gene>
<dbReference type="Proteomes" id="UP000184041">
    <property type="component" value="Unassembled WGS sequence"/>
</dbReference>
<feature type="compositionally biased region" description="Polar residues" evidence="1">
    <location>
        <begin position="74"/>
        <end position="88"/>
    </location>
</feature>
<dbReference type="EMBL" id="FQUS01000026">
    <property type="protein sequence ID" value="SHG37579.1"/>
    <property type="molecule type" value="Genomic_DNA"/>
</dbReference>
<evidence type="ECO:0000313" key="2">
    <source>
        <dbReference type="EMBL" id="SHG37579.1"/>
    </source>
</evidence>
<evidence type="ECO:0000313" key="3">
    <source>
        <dbReference type="Proteomes" id="UP000184041"/>
    </source>
</evidence>
<protein>
    <submittedName>
        <fullName evidence="2">Uncharacterized protein</fullName>
    </submittedName>
</protein>
<proteinExistence type="predicted"/>
<evidence type="ECO:0000256" key="1">
    <source>
        <dbReference type="SAM" id="MobiDB-lite"/>
    </source>
</evidence>
<sequence>MSILPWFILIAAFMFFMHRGYSSIGDYGGGHVNGSRDRRAPGTGGKLYSKPNLDAMEEVEYEEVESESGPEINPPNNTAKTGTLYSIE</sequence>
<dbReference type="RefSeq" id="WP_139240375.1">
    <property type="nucleotide sequence ID" value="NZ_FQUS01000026.1"/>
</dbReference>
<feature type="compositionally biased region" description="Acidic residues" evidence="1">
    <location>
        <begin position="55"/>
        <end position="68"/>
    </location>
</feature>
<feature type="region of interest" description="Disordered" evidence="1">
    <location>
        <begin position="30"/>
        <end position="88"/>
    </location>
</feature>
<dbReference type="STRING" id="1194090.SAMN05443144_12633"/>
<name>A0A1M5JBB8_9BACT</name>
<organism evidence="2 3">
    <name type="scientific">Fodinibius roseus</name>
    <dbReference type="NCBI Taxonomy" id="1194090"/>
    <lineage>
        <taxon>Bacteria</taxon>
        <taxon>Pseudomonadati</taxon>
        <taxon>Balneolota</taxon>
        <taxon>Balneolia</taxon>
        <taxon>Balneolales</taxon>
        <taxon>Balneolaceae</taxon>
        <taxon>Fodinibius</taxon>
    </lineage>
</organism>
<dbReference type="AlphaFoldDB" id="A0A1M5JBB8"/>
<reference evidence="2 3" key="1">
    <citation type="submission" date="2016-11" db="EMBL/GenBank/DDBJ databases">
        <authorList>
            <person name="Jaros S."/>
            <person name="Januszkiewicz K."/>
            <person name="Wedrychowicz H."/>
        </authorList>
    </citation>
    <scope>NUCLEOTIDE SEQUENCE [LARGE SCALE GENOMIC DNA]</scope>
    <source>
        <strain evidence="2 3">DSM 21986</strain>
    </source>
</reference>
<accession>A0A1M5JBB8</accession>
<keyword evidence="3" id="KW-1185">Reference proteome</keyword>